<dbReference type="InterPro" id="IPR038690">
    <property type="entry name" value="NusG_2_sf"/>
</dbReference>
<reference evidence="2 3" key="1">
    <citation type="journal article" date="2008" name="BMC Microbiol.">
        <title>Complete genome sequence of Treponema pallidum ssp. pallidum strain SS14 determined with oligonucleotide arrays.</title>
        <authorList>
            <person name="Matejkova P."/>
            <person name="Strouhal M."/>
            <person name="Smajs D."/>
            <person name="Norris S.J."/>
            <person name="Palzkill T."/>
            <person name="Petrosino J.F."/>
            <person name="Sodergren E."/>
            <person name="Norton J.E."/>
            <person name="Singh J."/>
            <person name="Richmond T.A."/>
            <person name="Molla M.N."/>
            <person name="Albert T.J."/>
            <person name="Weinstock G.M."/>
        </authorList>
    </citation>
    <scope>NUCLEOTIDE SEQUENCE [LARGE SCALE GENOMIC DNA]</scope>
    <source>
        <strain evidence="2 3">SS14</strain>
    </source>
</reference>
<evidence type="ECO:0000313" key="2">
    <source>
        <dbReference type="EMBL" id="ACD71448.1"/>
    </source>
</evidence>
<dbReference type="Pfam" id="PF07009">
    <property type="entry name" value="NusG_II"/>
    <property type="match status" value="1"/>
</dbReference>
<dbReference type="AlphaFoldDB" id="A0A0H3BM17"/>
<dbReference type="RefSeq" id="WP_010882476.1">
    <property type="nucleotide sequence ID" value="NC_010741.1"/>
</dbReference>
<dbReference type="CDD" id="cd09910">
    <property type="entry name" value="NGN-insert_like"/>
    <property type="match status" value="1"/>
</dbReference>
<dbReference type="GeneID" id="93876778"/>
<gene>
    <name evidence="2" type="ordered locus">TPASS_1032</name>
</gene>
<name>A0A0H3BM17_TREPS</name>
<dbReference type="Proteomes" id="UP000001202">
    <property type="component" value="Chromosome"/>
</dbReference>
<keyword evidence="1" id="KW-0472">Membrane</keyword>
<keyword evidence="1" id="KW-0812">Transmembrane</keyword>
<keyword evidence="1" id="KW-1133">Transmembrane helix</keyword>
<dbReference type="EMBL" id="CP000805">
    <property type="protein sequence ID" value="ACD71448.1"/>
    <property type="molecule type" value="Genomic_DNA"/>
</dbReference>
<evidence type="ECO:0000313" key="3">
    <source>
        <dbReference type="Proteomes" id="UP000001202"/>
    </source>
</evidence>
<dbReference type="SMR" id="A0A0H3BM17"/>
<proteinExistence type="predicted"/>
<protein>
    <submittedName>
        <fullName evidence="2">Uncharacterized protein</fullName>
    </submittedName>
</protein>
<evidence type="ECO:0000256" key="1">
    <source>
        <dbReference type="SAM" id="Phobius"/>
    </source>
</evidence>
<feature type="transmembrane region" description="Helical" evidence="1">
    <location>
        <begin position="25"/>
        <end position="48"/>
    </location>
</feature>
<dbReference type="KEGG" id="tpp:TPASS_1032"/>
<dbReference type="Gene3D" id="2.60.320.10">
    <property type="entry name" value="N-utilization substance G protein NusG, insert domain"/>
    <property type="match status" value="1"/>
</dbReference>
<accession>A0A0H3BM17</accession>
<dbReference type="PATRIC" id="fig|455434.6.peg.1023"/>
<organism evidence="2 3">
    <name type="scientific">Treponema pallidum subsp. pallidum (strain SS14)</name>
    <dbReference type="NCBI Taxonomy" id="455434"/>
    <lineage>
        <taxon>Bacteria</taxon>
        <taxon>Pseudomonadati</taxon>
        <taxon>Spirochaetota</taxon>
        <taxon>Spirochaetia</taxon>
        <taxon>Spirochaetales</taxon>
        <taxon>Treponemataceae</taxon>
        <taxon>Treponema</taxon>
    </lineage>
</organism>
<sequence length="144" mass="15442">MACGENERASTSPPNRAAAARGGRLTLLDGCCVALVLALTAWSGFFVYRMQGGARTLDIRCGAQRWTYPLDQERVIRVRGPLGETEIEIRAGAARVCRSPCANGTCIAHPPVQRVGEWNACLPNGVFLYVHGTDAAEPEADAVQ</sequence>